<feature type="signal peptide" evidence="3">
    <location>
        <begin position="1"/>
        <end position="18"/>
    </location>
</feature>
<accession>A0AAR5PQE3</accession>
<dbReference type="GeneID" id="109539605"/>
<evidence type="ECO:0000256" key="2">
    <source>
        <dbReference type="SAM" id="Phobius"/>
    </source>
</evidence>
<dbReference type="EnsemblMetazoa" id="XM_019907457.1">
    <property type="protein sequence ID" value="XP_019763016.1"/>
    <property type="gene ID" value="LOC109539605"/>
</dbReference>
<keyword evidence="5" id="KW-1185">Reference proteome</keyword>
<dbReference type="Proteomes" id="UP000019118">
    <property type="component" value="Unassembled WGS sequence"/>
</dbReference>
<evidence type="ECO:0008006" key="6">
    <source>
        <dbReference type="Google" id="ProtNLM"/>
    </source>
</evidence>
<feature type="compositionally biased region" description="Basic and acidic residues" evidence="1">
    <location>
        <begin position="523"/>
        <end position="533"/>
    </location>
</feature>
<keyword evidence="3" id="KW-0732">Signal</keyword>
<feature type="transmembrane region" description="Helical" evidence="2">
    <location>
        <begin position="288"/>
        <end position="309"/>
    </location>
</feature>
<proteinExistence type="predicted"/>
<feature type="region of interest" description="Disordered" evidence="1">
    <location>
        <begin position="707"/>
        <end position="735"/>
    </location>
</feature>
<protein>
    <recommendedName>
        <fullName evidence="6">Chloride channel CLIC-like protein 1</fullName>
    </recommendedName>
</protein>
<name>A0AAR5PQE3_DENPD</name>
<feature type="region of interest" description="Disordered" evidence="1">
    <location>
        <begin position="514"/>
        <end position="548"/>
    </location>
</feature>
<feature type="region of interest" description="Disordered" evidence="1">
    <location>
        <begin position="663"/>
        <end position="685"/>
    </location>
</feature>
<evidence type="ECO:0000256" key="3">
    <source>
        <dbReference type="SAM" id="SignalP"/>
    </source>
</evidence>
<keyword evidence="2" id="KW-0472">Membrane</keyword>
<sequence length="735" mass="81976">MKTLLIIVTVCVIKTVTSSVASQDWKDPHDMNTNAKQKYLRSSSLDSSFGNGAEKSQATDSLNTYLFNLKRIVSVLMKAAHIDKENPDLYQGHIRFAIKPEDHQFLLNFGKEDITLDTLRDLNAIFSEGFQKSYIDGYLDNVKSFQSQLYSAVVNIETLWIFGTAYMVYFVHQLMKNGFSLAYMSKFIILLVLITDFGFRHYHLVQETEEHNFKVVYSSKCDTTKMSWTEWTKFLFGSEECEKRSVTPLDTLLHQVKHLIIIPMHAVGTGMGGFGSNMFSNLPFPINFIMWPMMLIFTLLLALITLTVLSGHPIEFNIFHLIKMKFGDTGKNYNSLTNSKMFMDKVEQRPIVHNVNISLTPAAPANNELKQEKMRIDDVSDPPLEHTLAEHADRLCNPHAEDSALEKTPKRQNLIKTVAKQILAADKDLSSKQPAGIDFNIFHSIKPKLSDAEESDNNLSNSNSKICVDEMVHRTIVHNVDVSQPPAELAHTEFKGVMRIEDVSDSPLEHILAGDDDLSCNKPAEDSAHEKTCSPEADVDTPTPKNLSKTVAESPIKYILVTDAGLSCNQLAEYSVQEETGSHEADVDPSTPENLSKTLAESPIKQILAAKDDCSCNQPAEDSAQEKPGSPEADEDAQTPDNLSKTRAESLIKEMFVTEADLSCNQPGEDSAHEKAWSSEADEDFPAPENLFKTLAESRIEEILATKADPSCNQPAEDSALEKTGSPLAHLQRLI</sequence>
<feature type="transmembrane region" description="Helical" evidence="2">
    <location>
        <begin position="181"/>
        <end position="199"/>
    </location>
</feature>
<evidence type="ECO:0000313" key="5">
    <source>
        <dbReference type="Proteomes" id="UP000019118"/>
    </source>
</evidence>
<dbReference type="KEGG" id="dpa:109539605"/>
<reference evidence="4" key="2">
    <citation type="submission" date="2024-08" db="UniProtKB">
        <authorList>
            <consortium name="EnsemblMetazoa"/>
        </authorList>
    </citation>
    <scope>IDENTIFICATION</scope>
</reference>
<feature type="transmembrane region" description="Helical" evidence="2">
    <location>
        <begin position="149"/>
        <end position="169"/>
    </location>
</feature>
<feature type="region of interest" description="Disordered" evidence="1">
    <location>
        <begin position="614"/>
        <end position="643"/>
    </location>
</feature>
<feature type="region of interest" description="Disordered" evidence="1">
    <location>
        <begin position="577"/>
        <end position="596"/>
    </location>
</feature>
<keyword evidence="2" id="KW-0812">Transmembrane</keyword>
<dbReference type="AlphaFoldDB" id="A0AAR5PQE3"/>
<evidence type="ECO:0000256" key="1">
    <source>
        <dbReference type="SAM" id="MobiDB-lite"/>
    </source>
</evidence>
<feature type="chain" id="PRO_5043983665" description="Chloride channel CLIC-like protein 1" evidence="3">
    <location>
        <begin position="19"/>
        <end position="735"/>
    </location>
</feature>
<organism evidence="4 5">
    <name type="scientific">Dendroctonus ponderosae</name>
    <name type="common">Mountain pine beetle</name>
    <dbReference type="NCBI Taxonomy" id="77166"/>
    <lineage>
        <taxon>Eukaryota</taxon>
        <taxon>Metazoa</taxon>
        <taxon>Ecdysozoa</taxon>
        <taxon>Arthropoda</taxon>
        <taxon>Hexapoda</taxon>
        <taxon>Insecta</taxon>
        <taxon>Pterygota</taxon>
        <taxon>Neoptera</taxon>
        <taxon>Endopterygota</taxon>
        <taxon>Coleoptera</taxon>
        <taxon>Polyphaga</taxon>
        <taxon>Cucujiformia</taxon>
        <taxon>Curculionidae</taxon>
        <taxon>Scolytinae</taxon>
        <taxon>Dendroctonus</taxon>
    </lineage>
</organism>
<keyword evidence="2" id="KW-1133">Transmembrane helix</keyword>
<evidence type="ECO:0000313" key="4">
    <source>
        <dbReference type="EnsemblMetazoa" id="XP_019763016.1"/>
    </source>
</evidence>
<reference evidence="5" key="1">
    <citation type="journal article" date="2013" name="Genome Biol.">
        <title>Draft genome of the mountain pine beetle, Dendroctonus ponderosae Hopkins, a major forest pest.</title>
        <authorList>
            <person name="Keeling C.I."/>
            <person name="Yuen M.M."/>
            <person name="Liao N.Y."/>
            <person name="Docking T.R."/>
            <person name="Chan S.K."/>
            <person name="Taylor G.A."/>
            <person name="Palmquist D.L."/>
            <person name="Jackman S.D."/>
            <person name="Nguyen A."/>
            <person name="Li M."/>
            <person name="Henderson H."/>
            <person name="Janes J.K."/>
            <person name="Zhao Y."/>
            <person name="Pandoh P."/>
            <person name="Moore R."/>
            <person name="Sperling F.A."/>
            <person name="Huber D.P."/>
            <person name="Birol I."/>
            <person name="Jones S.J."/>
            <person name="Bohlmann J."/>
        </authorList>
    </citation>
    <scope>NUCLEOTIDE SEQUENCE</scope>
</reference>